<evidence type="ECO:0000259" key="7">
    <source>
        <dbReference type="PROSITE" id="PS51666"/>
    </source>
</evidence>
<proteinExistence type="inferred from homology"/>
<dbReference type="Pfam" id="PF08880">
    <property type="entry name" value="QLQ"/>
    <property type="match status" value="1"/>
</dbReference>
<dbReference type="InterPro" id="IPR014978">
    <property type="entry name" value="Gln-Leu-Gln_QLQ"/>
</dbReference>
<dbReference type="GO" id="GO:0005634">
    <property type="term" value="C:nucleus"/>
    <property type="evidence" value="ECO:0007669"/>
    <property type="project" value="UniProtKB-SubCell"/>
</dbReference>
<keyword evidence="10" id="KW-1185">Reference proteome</keyword>
<evidence type="ECO:0000256" key="1">
    <source>
        <dbReference type="ARBA" id="ARBA00004123"/>
    </source>
</evidence>
<sequence>MDFGVQVGLDGLVGSDTSNNGFASLASSDPGAKQKYGSGFLKQERSAAADDDWSNSKLSRTESMLLDKRNALLMKSNNSLFTDGQQQQQMLSFSCPKSASSVAKSSSNAILPYFHLTSSAYNRNTGYNPGIFNAVSMHGVLTETGWPFTQSQWMELEHQALIYKYITANVPIPSNLLIPIRNALDSAGFLSFSGGHFKPSALKWGTFHMGFSSNTDPEPGRCRRTDGKKWRCSRDAVAEHKYCERHMNRGRHRSRKPVEGQPGHSAAATTTIKTRPNGTFSSASASVVGLCSAVSDSHAIVHNQQQPVSSSNISTTDTLSRVFLTTENVGERMQDASGLSMLPSSIDLQSKETPFFISKQLKSYGESLRNEFARHSLRQFMDDWPKSHSDRSAVSWPEPDMQYERTQLSISTPMAPADFMPSTSSPNNEKTTLPPLRLSREFDPIQMGLGV</sequence>
<dbReference type="SMART" id="SM00951">
    <property type="entry name" value="QLQ"/>
    <property type="match status" value="1"/>
</dbReference>
<evidence type="ECO:0000256" key="4">
    <source>
        <dbReference type="PROSITE-ProRule" id="PRU01002"/>
    </source>
</evidence>
<comment type="similarity">
    <text evidence="2 5">Belongs to the GRF family.</text>
</comment>
<dbReference type="Proteomes" id="UP001151752">
    <property type="component" value="Chromosome 2"/>
</dbReference>
<accession>A0A9Q0TDL6</accession>
<dbReference type="PROSITE" id="PS51666">
    <property type="entry name" value="QLQ"/>
    <property type="match status" value="1"/>
</dbReference>
<comment type="domain">
    <text evidence="5">The QLQ domain and WRC domain may be involved in protein-protein interaction and DNA-binding, respectively.</text>
</comment>
<dbReference type="PANTHER" id="PTHR31602">
    <property type="entry name" value="GROWTH-REGULATING FACTOR 5"/>
    <property type="match status" value="1"/>
</dbReference>
<reference evidence="9" key="1">
    <citation type="submission" date="2022-11" db="EMBL/GenBank/DDBJ databases">
        <authorList>
            <person name="Hyden B.L."/>
            <person name="Feng K."/>
            <person name="Yates T."/>
            <person name="Jawdy S."/>
            <person name="Smart L.B."/>
            <person name="Muchero W."/>
        </authorList>
    </citation>
    <scope>NUCLEOTIDE SEQUENCE</scope>
    <source>
        <tissue evidence="9">Shoot tip</tissue>
    </source>
</reference>
<feature type="domain" description="WRC" evidence="8">
    <location>
        <begin position="216"/>
        <end position="260"/>
    </location>
</feature>
<dbReference type="GO" id="GO:0005524">
    <property type="term" value="F:ATP binding"/>
    <property type="evidence" value="ECO:0007669"/>
    <property type="project" value="UniProtKB-UniRule"/>
</dbReference>
<keyword evidence="5" id="KW-0804">Transcription</keyword>
<dbReference type="GO" id="GO:0006355">
    <property type="term" value="P:regulation of DNA-templated transcription"/>
    <property type="evidence" value="ECO:0007669"/>
    <property type="project" value="InterPro"/>
</dbReference>
<protein>
    <recommendedName>
        <fullName evidence="5">Growth-regulating factor</fullName>
    </recommendedName>
</protein>
<evidence type="ECO:0000256" key="5">
    <source>
        <dbReference type="RuleBase" id="RU367127"/>
    </source>
</evidence>
<feature type="domain" description="QLQ" evidence="7">
    <location>
        <begin position="147"/>
        <end position="182"/>
    </location>
</feature>
<feature type="compositionally biased region" description="Polar residues" evidence="6">
    <location>
        <begin position="267"/>
        <end position="278"/>
    </location>
</feature>
<evidence type="ECO:0000256" key="3">
    <source>
        <dbReference type="ARBA" id="ARBA00023242"/>
    </source>
</evidence>
<keyword evidence="3 4" id="KW-0539">Nucleus</keyword>
<name>A0A9Q0TDL6_9ROSI</name>
<keyword evidence="5" id="KW-0805">Transcription regulation</keyword>
<dbReference type="InterPro" id="IPR031137">
    <property type="entry name" value="GRF"/>
</dbReference>
<reference evidence="9" key="2">
    <citation type="journal article" date="2023" name="Int. J. Mol. Sci.">
        <title>De Novo Assembly and Annotation of 11 Diverse Shrub Willow (Salix) Genomes Reveals Novel Gene Organization in Sex-Linked Regions.</title>
        <authorList>
            <person name="Hyden B."/>
            <person name="Feng K."/>
            <person name="Yates T.B."/>
            <person name="Jawdy S."/>
            <person name="Cereghino C."/>
            <person name="Smart L.B."/>
            <person name="Muchero W."/>
        </authorList>
    </citation>
    <scope>NUCLEOTIDE SEQUENCE</scope>
    <source>
        <tissue evidence="9">Shoot tip</tissue>
    </source>
</reference>
<dbReference type="AlphaFoldDB" id="A0A9Q0TDL6"/>
<comment type="function">
    <text evidence="5">Transcription activator.</text>
</comment>
<dbReference type="GO" id="GO:0099402">
    <property type="term" value="P:plant organ development"/>
    <property type="evidence" value="ECO:0007669"/>
    <property type="project" value="UniProtKB-ARBA"/>
</dbReference>
<gene>
    <name evidence="9" type="ORF">OIU74_010731</name>
</gene>
<feature type="region of interest" description="Disordered" evidence="6">
    <location>
        <begin position="248"/>
        <end position="278"/>
    </location>
</feature>
<organism evidence="9 10">
    <name type="scientific">Salix koriyanagi</name>
    <dbReference type="NCBI Taxonomy" id="2511006"/>
    <lineage>
        <taxon>Eukaryota</taxon>
        <taxon>Viridiplantae</taxon>
        <taxon>Streptophyta</taxon>
        <taxon>Embryophyta</taxon>
        <taxon>Tracheophyta</taxon>
        <taxon>Spermatophyta</taxon>
        <taxon>Magnoliopsida</taxon>
        <taxon>eudicotyledons</taxon>
        <taxon>Gunneridae</taxon>
        <taxon>Pentapetalae</taxon>
        <taxon>rosids</taxon>
        <taxon>fabids</taxon>
        <taxon>Malpighiales</taxon>
        <taxon>Salicaceae</taxon>
        <taxon>Saliceae</taxon>
        <taxon>Salix</taxon>
    </lineage>
</organism>
<comment type="subcellular location">
    <subcellularLocation>
        <location evidence="1 4 5">Nucleus</location>
    </subcellularLocation>
</comment>
<dbReference type="Pfam" id="PF08879">
    <property type="entry name" value="WRC"/>
    <property type="match status" value="1"/>
</dbReference>
<dbReference type="PROSITE" id="PS51667">
    <property type="entry name" value="WRC"/>
    <property type="match status" value="1"/>
</dbReference>
<dbReference type="InterPro" id="IPR014977">
    <property type="entry name" value="WRC_dom"/>
</dbReference>
<dbReference type="PANTHER" id="PTHR31602:SF51">
    <property type="entry name" value="GROWTH-REGULATING FACTOR"/>
    <property type="match status" value="1"/>
</dbReference>
<feature type="short sequence motif" description="Bipartite nuclear localization signal" evidence="4">
    <location>
        <begin position="249"/>
        <end position="256"/>
    </location>
</feature>
<keyword evidence="5" id="KW-0010">Activator</keyword>
<dbReference type="GO" id="GO:0006351">
    <property type="term" value="P:DNA-templated transcription"/>
    <property type="evidence" value="ECO:0007669"/>
    <property type="project" value="UniProtKB-UniRule"/>
</dbReference>
<evidence type="ECO:0000256" key="2">
    <source>
        <dbReference type="ARBA" id="ARBA00008122"/>
    </source>
</evidence>
<evidence type="ECO:0000313" key="10">
    <source>
        <dbReference type="Proteomes" id="UP001151752"/>
    </source>
</evidence>
<comment type="caution">
    <text evidence="9">The sequence shown here is derived from an EMBL/GenBank/DDBJ whole genome shotgun (WGS) entry which is preliminary data.</text>
</comment>
<dbReference type="EMBL" id="JAPFFM010000015">
    <property type="protein sequence ID" value="KAJ6709687.1"/>
    <property type="molecule type" value="Genomic_DNA"/>
</dbReference>
<evidence type="ECO:0000313" key="9">
    <source>
        <dbReference type="EMBL" id="KAJ6709687.1"/>
    </source>
</evidence>
<evidence type="ECO:0000259" key="8">
    <source>
        <dbReference type="PROSITE" id="PS51667"/>
    </source>
</evidence>
<feature type="short sequence motif" description="Bipartite nuclear localization signal" evidence="4">
    <location>
        <begin position="221"/>
        <end position="231"/>
    </location>
</feature>
<evidence type="ECO:0000256" key="6">
    <source>
        <dbReference type="SAM" id="MobiDB-lite"/>
    </source>
</evidence>